<feature type="domain" description="PPM-type phosphatase" evidence="3">
    <location>
        <begin position="325"/>
        <end position="541"/>
    </location>
</feature>
<name>W5WHA1_9PSEU</name>
<reference evidence="4 5" key="1">
    <citation type="journal article" date="2014" name="BMC Genomics">
        <title>Complete genome sequence of producer of the glycopeptide antibiotic Aculeximycin Kutzneria albida DSM 43870T, a representative of minor genus of Pseudonocardiaceae.</title>
        <authorList>
            <person name="Rebets Y."/>
            <person name="Tokovenko B."/>
            <person name="Lushchyk I."/>
            <person name="Ruckert C."/>
            <person name="Zaburannyi N."/>
            <person name="Bechthold A."/>
            <person name="Kalinowski J."/>
            <person name="Luzhetskyy A."/>
        </authorList>
    </citation>
    <scope>NUCLEOTIDE SEQUENCE [LARGE SCALE GENOMIC DNA]</scope>
    <source>
        <strain evidence="4">DSM 43870</strain>
    </source>
</reference>
<dbReference type="PROSITE" id="PS51746">
    <property type="entry name" value="PPM_2"/>
    <property type="match status" value="1"/>
</dbReference>
<evidence type="ECO:0000313" key="4">
    <source>
        <dbReference type="EMBL" id="AHH99981.1"/>
    </source>
</evidence>
<dbReference type="Gene3D" id="3.30.450.40">
    <property type="match status" value="1"/>
</dbReference>
<gene>
    <name evidence="4" type="ORF">KALB_6622</name>
</gene>
<dbReference type="Proteomes" id="UP000019225">
    <property type="component" value="Chromosome"/>
</dbReference>
<dbReference type="InterPro" id="IPR001932">
    <property type="entry name" value="PPM-type_phosphatase-like_dom"/>
</dbReference>
<keyword evidence="5" id="KW-1185">Reference proteome</keyword>
<dbReference type="InterPro" id="IPR052016">
    <property type="entry name" value="Bact_Sigma-Reg"/>
</dbReference>
<sequence length="544" mass="57631">MVDRQATPRIPAPARTVHSGPVHGDVPWARQLVHRAVGDEVWQSLLDSSDRAIFVQDSDGVVRVVSSAAADVCPALVPGVHLREVEGFAAEQDDPVELTYAGVGWRWTPCAAGPGHTAWHGAEIDEAEPWCDNCGRSRFLANTSRLLASSLHRGHTLRSIVQLAVPTLADCCVVVLPARRGRVEWTRFTRSGDAEHGRVGLHALRAVTGLAEVFSGESDRGRRAELVPEARADWLLPQGFGAPGGIFALPLRHEDLTDGALVLVNSGERGEIDNATAEMVRDYGARSAVALHSADAYSAQAEATAVLEASLLPAELPEVPGTAWSAAYRPAQRGLRVGGDFYDVYPDEDGGALFLLGDVCGNGVEAAALAGRIRQSLQALRLVEAQPARLLHLLNRAILSTGDNRFATLVLGALRRGPDGGLRLTLASGGHPCPVLVRADGQVEEVAVPGTLVGVLPDPHFGETEVVLAPGEVCLLYSDGVTEARGGSDGVEQFGLSRLCEALSGGAGLNAAELTWQVEQELDRWLGGRDHDDVALLAVQALLS</sequence>
<accession>W5WHA1</accession>
<dbReference type="PANTHER" id="PTHR43156:SF2">
    <property type="entry name" value="STAGE II SPORULATION PROTEIN E"/>
    <property type="match status" value="1"/>
</dbReference>
<dbReference type="EMBL" id="CP007155">
    <property type="protein sequence ID" value="AHH99981.1"/>
    <property type="molecule type" value="Genomic_DNA"/>
</dbReference>
<dbReference type="Pfam" id="PF07228">
    <property type="entry name" value="SpoIIE"/>
    <property type="match status" value="1"/>
</dbReference>
<dbReference type="InterPro" id="IPR029016">
    <property type="entry name" value="GAF-like_dom_sf"/>
</dbReference>
<dbReference type="SMART" id="SM00331">
    <property type="entry name" value="PP2C_SIG"/>
    <property type="match status" value="1"/>
</dbReference>
<dbReference type="GO" id="GO:0016791">
    <property type="term" value="F:phosphatase activity"/>
    <property type="evidence" value="ECO:0007669"/>
    <property type="project" value="TreeGrafter"/>
</dbReference>
<dbReference type="KEGG" id="kal:KALB_6622"/>
<dbReference type="OrthoDB" id="5241041at2"/>
<dbReference type="SUPFAM" id="SSF81606">
    <property type="entry name" value="PP2C-like"/>
    <property type="match status" value="1"/>
</dbReference>
<proteinExistence type="predicted"/>
<dbReference type="Gene3D" id="3.60.40.10">
    <property type="entry name" value="PPM-type phosphatase domain"/>
    <property type="match status" value="1"/>
</dbReference>
<evidence type="ECO:0000256" key="1">
    <source>
        <dbReference type="ARBA" id="ARBA00022801"/>
    </source>
</evidence>
<organism evidence="4 5">
    <name type="scientific">Kutzneria albida DSM 43870</name>
    <dbReference type="NCBI Taxonomy" id="1449976"/>
    <lineage>
        <taxon>Bacteria</taxon>
        <taxon>Bacillati</taxon>
        <taxon>Actinomycetota</taxon>
        <taxon>Actinomycetes</taxon>
        <taxon>Pseudonocardiales</taxon>
        <taxon>Pseudonocardiaceae</taxon>
        <taxon>Kutzneria</taxon>
    </lineage>
</organism>
<dbReference type="HOGENOM" id="CLU_014270_2_0_11"/>
<dbReference type="PANTHER" id="PTHR43156">
    <property type="entry name" value="STAGE II SPORULATION PROTEIN E-RELATED"/>
    <property type="match status" value="1"/>
</dbReference>
<dbReference type="SUPFAM" id="SSF55781">
    <property type="entry name" value="GAF domain-like"/>
    <property type="match status" value="1"/>
</dbReference>
<feature type="region of interest" description="Disordered" evidence="2">
    <location>
        <begin position="1"/>
        <end position="22"/>
    </location>
</feature>
<protein>
    <recommendedName>
        <fullName evidence="3">PPM-type phosphatase domain-containing protein</fullName>
    </recommendedName>
</protein>
<evidence type="ECO:0000313" key="5">
    <source>
        <dbReference type="Proteomes" id="UP000019225"/>
    </source>
</evidence>
<dbReference type="STRING" id="1449976.KALB_6622"/>
<evidence type="ECO:0000256" key="2">
    <source>
        <dbReference type="SAM" id="MobiDB-lite"/>
    </source>
</evidence>
<dbReference type="RefSeq" id="WP_148309746.1">
    <property type="nucleotide sequence ID" value="NZ_CP007155.1"/>
</dbReference>
<evidence type="ECO:0000259" key="3">
    <source>
        <dbReference type="PROSITE" id="PS51746"/>
    </source>
</evidence>
<dbReference type="AlphaFoldDB" id="W5WHA1"/>
<keyword evidence="1" id="KW-0378">Hydrolase</keyword>
<dbReference type="eggNOG" id="COG2208">
    <property type="taxonomic scope" value="Bacteria"/>
</dbReference>
<dbReference type="InterPro" id="IPR036457">
    <property type="entry name" value="PPM-type-like_dom_sf"/>
</dbReference>